<comment type="subcellular location">
    <subcellularLocation>
        <location evidence="7">Cytoplasm</location>
    </subcellularLocation>
</comment>
<dbReference type="AlphaFoldDB" id="A0A3J7D8Y0"/>
<evidence type="ECO:0000256" key="3">
    <source>
        <dbReference type="ARBA" id="ARBA00022552"/>
    </source>
</evidence>
<dbReference type="HAMAP" id="MF_01007">
    <property type="entry name" value="16SrRNA_methyltr_H"/>
    <property type="match status" value="1"/>
</dbReference>
<sequence length="312" mass="36116">MILEIPHIPVLLNEVQEIFKNLKTGYFLDCTLGFGGHSEALLKNHPDLKFIACDQDQQALKFSKKRLKDFRNRITFMQSNFSEVLEKISHKEELRGILADIGVSSFQLDNNERGFSVNSDFLDMRMNQNSKISAYEIINTYTKEQLTSIFKDYGELHDAHFIAEKICLERSKNPIKSAKELYQIIGKGKQNHRKISKATLAFQAIRIEVNQELKVLKDFLEHLENLKPKNCILAIISFHSLEDRIVKQFFKKWSKNCICNEKIMRCECGNNHSLGQIITKKAISASKEELLKNSRSSCAKMRAFYFNNLDNK</sequence>
<feature type="binding site" evidence="7">
    <location>
        <begin position="35"/>
        <end position="37"/>
    </location>
    <ligand>
        <name>S-adenosyl-L-methionine</name>
        <dbReference type="ChEBI" id="CHEBI:59789"/>
    </ligand>
</feature>
<feature type="binding site" evidence="7">
    <location>
        <position position="100"/>
    </location>
    <ligand>
        <name>S-adenosyl-L-methionine</name>
        <dbReference type="ChEBI" id="CHEBI:59789"/>
    </ligand>
</feature>
<dbReference type="SUPFAM" id="SSF53335">
    <property type="entry name" value="S-adenosyl-L-methionine-dependent methyltransferases"/>
    <property type="match status" value="1"/>
</dbReference>
<dbReference type="EC" id="2.1.1.199" evidence="7"/>
<feature type="binding site" evidence="7">
    <location>
        <position position="81"/>
    </location>
    <ligand>
        <name>S-adenosyl-L-methionine</name>
        <dbReference type="ChEBI" id="CHEBI:59789"/>
    </ligand>
</feature>
<evidence type="ECO:0000256" key="7">
    <source>
        <dbReference type="HAMAP-Rule" id="MF_01007"/>
    </source>
</evidence>
<dbReference type="InterPro" id="IPR029063">
    <property type="entry name" value="SAM-dependent_MTases_sf"/>
</dbReference>
<name>A0A3J7D8Y0_CAMJU</name>
<dbReference type="InterPro" id="IPR002903">
    <property type="entry name" value="RsmH"/>
</dbReference>
<gene>
    <name evidence="7 9" type="primary">rsmH</name>
    <name evidence="9" type="ORF">B7A03_08615</name>
    <name evidence="10" type="ORF">BFD99_03355</name>
    <name evidence="8" type="ORF">C1418_05835</name>
</gene>
<feature type="binding site" evidence="7">
    <location>
        <position position="54"/>
    </location>
    <ligand>
        <name>S-adenosyl-L-methionine</name>
        <dbReference type="ChEBI" id="CHEBI:59789"/>
    </ligand>
</feature>
<evidence type="ECO:0000256" key="6">
    <source>
        <dbReference type="ARBA" id="ARBA00022691"/>
    </source>
</evidence>
<feature type="binding site" evidence="7">
    <location>
        <position position="107"/>
    </location>
    <ligand>
        <name>S-adenosyl-L-methionine</name>
        <dbReference type="ChEBI" id="CHEBI:59789"/>
    </ligand>
</feature>
<comment type="function">
    <text evidence="7">Specifically methylates the N4 position of cytidine in position 1402 (C1402) of 16S rRNA.</text>
</comment>
<evidence type="ECO:0000313" key="9">
    <source>
        <dbReference type="EMBL" id="EAK6414062.1"/>
    </source>
</evidence>
<dbReference type="Proteomes" id="UP000335162">
    <property type="component" value="Unassembled WGS sequence"/>
</dbReference>
<keyword evidence="2 7" id="KW-0963">Cytoplasm</keyword>
<keyword evidence="4 7" id="KW-0489">Methyltransferase</keyword>
<dbReference type="Proteomes" id="UP000392616">
    <property type="component" value="Unassembled WGS sequence"/>
</dbReference>
<dbReference type="SUPFAM" id="SSF81799">
    <property type="entry name" value="Putative methyltransferase TM0872, insert domain"/>
    <property type="match status" value="1"/>
</dbReference>
<dbReference type="GO" id="GO:0071424">
    <property type="term" value="F:rRNA (cytosine-N4-)-methyltransferase activity"/>
    <property type="evidence" value="ECO:0007669"/>
    <property type="project" value="UniProtKB-UniRule"/>
</dbReference>
<dbReference type="GO" id="GO:0005737">
    <property type="term" value="C:cytoplasm"/>
    <property type="evidence" value="ECO:0007669"/>
    <property type="project" value="UniProtKB-SubCell"/>
</dbReference>
<evidence type="ECO:0000313" key="12">
    <source>
        <dbReference type="Proteomes" id="UP000392616"/>
    </source>
</evidence>
<evidence type="ECO:0000256" key="4">
    <source>
        <dbReference type="ARBA" id="ARBA00022603"/>
    </source>
</evidence>
<dbReference type="PIRSF" id="PIRSF004486">
    <property type="entry name" value="MraW"/>
    <property type="match status" value="1"/>
</dbReference>
<dbReference type="NCBIfam" id="TIGR00006">
    <property type="entry name" value="16S rRNA (cytosine(1402)-N(4))-methyltransferase RsmH"/>
    <property type="match status" value="1"/>
</dbReference>
<dbReference type="Pfam" id="PF01795">
    <property type="entry name" value="Methyltransf_5"/>
    <property type="match status" value="1"/>
</dbReference>
<dbReference type="EMBL" id="AACHYE010000021">
    <property type="protein sequence ID" value="EAK6414062.1"/>
    <property type="molecule type" value="Genomic_DNA"/>
</dbReference>
<dbReference type="Gene3D" id="1.10.150.170">
    <property type="entry name" value="Putative methyltransferase TM0872, insert domain"/>
    <property type="match status" value="1"/>
</dbReference>
<evidence type="ECO:0000256" key="2">
    <source>
        <dbReference type="ARBA" id="ARBA00022490"/>
    </source>
</evidence>
<dbReference type="EMBL" id="AACFWJ010000005">
    <property type="protein sequence ID" value="EAK3959347.1"/>
    <property type="molecule type" value="Genomic_DNA"/>
</dbReference>
<comment type="similarity">
    <text evidence="1 7">Belongs to the methyltransferase superfamily. RsmH family.</text>
</comment>
<keyword evidence="6 7" id="KW-0949">S-adenosyl-L-methionine</keyword>
<accession>A0A3J7D8Y0</accession>
<evidence type="ECO:0000256" key="5">
    <source>
        <dbReference type="ARBA" id="ARBA00022679"/>
    </source>
</evidence>
<comment type="caution">
    <text evidence="9">The sequence shown here is derived from an EMBL/GenBank/DDBJ whole genome shotgun (WGS) entry which is preliminary data.</text>
</comment>
<evidence type="ECO:0000256" key="1">
    <source>
        <dbReference type="ARBA" id="ARBA00010396"/>
    </source>
</evidence>
<proteinExistence type="inferred from homology"/>
<dbReference type="InterPro" id="IPR023397">
    <property type="entry name" value="SAM-dep_MeTrfase_MraW_recog"/>
</dbReference>
<evidence type="ECO:0000313" key="13">
    <source>
        <dbReference type="Proteomes" id="UP000410873"/>
    </source>
</evidence>
<dbReference type="GO" id="GO:0070475">
    <property type="term" value="P:rRNA base methylation"/>
    <property type="evidence" value="ECO:0007669"/>
    <property type="project" value="UniProtKB-UniRule"/>
</dbReference>
<dbReference type="Gene3D" id="3.40.50.150">
    <property type="entry name" value="Vaccinia Virus protein VP39"/>
    <property type="match status" value="1"/>
</dbReference>
<evidence type="ECO:0000313" key="8">
    <source>
        <dbReference type="EMBL" id="EAK3959347.1"/>
    </source>
</evidence>
<protein>
    <recommendedName>
        <fullName evidence="7">Ribosomal RNA small subunit methyltransferase H</fullName>
        <ecNumber evidence="7">2.1.1.199</ecNumber>
    </recommendedName>
    <alternativeName>
        <fullName evidence="7">16S rRNA m(4)C1402 methyltransferase</fullName>
    </alternativeName>
    <alternativeName>
        <fullName evidence="7">rRNA (cytosine-N(4)-)-methyltransferase RsmH</fullName>
    </alternativeName>
</protein>
<reference evidence="8 13" key="1">
    <citation type="submission" date="2018-05" db="EMBL/GenBank/DDBJ databases">
        <authorList>
            <consortium name="PulseNet: The National Subtyping Network for Foodborne Disease Surveillance"/>
            <person name="Tarr C.L."/>
            <person name="Trees E."/>
            <person name="Katz L.S."/>
            <person name="Carleton-Romer H.A."/>
            <person name="Stroika S."/>
            <person name="Kucerova Z."/>
            <person name="Roache K.F."/>
            <person name="Sabol A.L."/>
            <person name="Besser J."/>
            <person name="Gerner-Smidt P."/>
        </authorList>
    </citation>
    <scope>NUCLEOTIDE SEQUENCE [LARGE SCALE GENOMIC DNA]</scope>
    <source>
        <strain evidence="8 13">PNUSAC003589</strain>
    </source>
</reference>
<dbReference type="EMBL" id="AACNRY010000005">
    <property type="protein sequence ID" value="EAL3735015.1"/>
    <property type="molecule type" value="Genomic_DNA"/>
</dbReference>
<dbReference type="PANTHER" id="PTHR11265:SF0">
    <property type="entry name" value="12S RRNA N4-METHYLCYTIDINE METHYLTRANSFERASE"/>
    <property type="match status" value="1"/>
</dbReference>
<evidence type="ECO:0000313" key="11">
    <source>
        <dbReference type="Proteomes" id="UP000335162"/>
    </source>
</evidence>
<keyword evidence="3 7" id="KW-0698">rRNA processing</keyword>
<organism evidence="9 12">
    <name type="scientific">Campylobacter jejuni</name>
    <dbReference type="NCBI Taxonomy" id="197"/>
    <lineage>
        <taxon>Bacteria</taxon>
        <taxon>Pseudomonadati</taxon>
        <taxon>Campylobacterota</taxon>
        <taxon>Epsilonproteobacteria</taxon>
        <taxon>Campylobacterales</taxon>
        <taxon>Campylobacteraceae</taxon>
        <taxon>Campylobacter</taxon>
    </lineage>
</organism>
<comment type="catalytic activity">
    <reaction evidence="7">
        <text>cytidine(1402) in 16S rRNA + S-adenosyl-L-methionine = N(4)-methylcytidine(1402) in 16S rRNA + S-adenosyl-L-homocysteine + H(+)</text>
        <dbReference type="Rhea" id="RHEA:42928"/>
        <dbReference type="Rhea" id="RHEA-COMP:10286"/>
        <dbReference type="Rhea" id="RHEA-COMP:10287"/>
        <dbReference type="ChEBI" id="CHEBI:15378"/>
        <dbReference type="ChEBI" id="CHEBI:57856"/>
        <dbReference type="ChEBI" id="CHEBI:59789"/>
        <dbReference type="ChEBI" id="CHEBI:74506"/>
        <dbReference type="ChEBI" id="CHEBI:82748"/>
        <dbReference type="EC" id="2.1.1.199"/>
    </reaction>
</comment>
<dbReference type="PANTHER" id="PTHR11265">
    <property type="entry name" value="S-ADENOSYL-METHYLTRANSFERASE MRAW"/>
    <property type="match status" value="1"/>
</dbReference>
<evidence type="ECO:0000313" key="10">
    <source>
        <dbReference type="EMBL" id="EAL3735015.1"/>
    </source>
</evidence>
<dbReference type="Proteomes" id="UP000410873">
    <property type="component" value="Unassembled WGS sequence"/>
</dbReference>
<dbReference type="RefSeq" id="WP_072224443.1">
    <property type="nucleotide sequence ID" value="NZ_AACERE020000005.1"/>
</dbReference>
<keyword evidence="5 7" id="KW-0808">Transferase</keyword>
<reference evidence="11 12" key="2">
    <citation type="submission" date="2018-05" db="EMBL/GenBank/DDBJ databases">
        <authorList>
            <consortium name="NARMS: The National Antimicrobial Resistance Monitoring System"/>
        </authorList>
    </citation>
    <scope>NUCLEOTIDE SEQUENCE [LARGE SCALE GENOMIC DNA]</scope>
    <source>
        <strain evidence="9 12">CVM N62988</strain>
        <strain evidence="10 11">FSIS1607212</strain>
    </source>
</reference>